<gene>
    <name evidence="3" type="ORF">R3P38DRAFT_3173029</name>
</gene>
<name>A0AAW0DM51_9AGAR</name>
<dbReference type="EMBL" id="JAWWNJ010000007">
    <property type="protein sequence ID" value="KAK7052711.1"/>
    <property type="molecule type" value="Genomic_DNA"/>
</dbReference>
<protein>
    <recommendedName>
        <fullName evidence="5">Transmembrane protein</fullName>
    </recommendedName>
</protein>
<accession>A0AAW0DM51</accession>
<evidence type="ECO:0000313" key="4">
    <source>
        <dbReference type="Proteomes" id="UP001362999"/>
    </source>
</evidence>
<sequence length="223" mass="24721">MSLPPFKWRTFNYQRRHLTFCETSSPEVVEAQAEQAETHRLWPYRDRSQVSSHAEAVAQRNFWRGRLAAAAAVASIRRATRQQREYEEWLHRHALAVQPPGTELEWGSGAGAGGWGTADDDGGWGSTDWNDAPFSPELTTHVWSTTSYSNPSSTSLAWGSPSGDWAAPTSLSQNSRKGETTTDPEGNVYIIVILVIFLSFHGVYSRRRISTTSRTGLGAPALL</sequence>
<keyword evidence="2" id="KW-0472">Membrane</keyword>
<feature type="region of interest" description="Disordered" evidence="1">
    <location>
        <begin position="109"/>
        <end position="128"/>
    </location>
</feature>
<evidence type="ECO:0000313" key="3">
    <source>
        <dbReference type="EMBL" id="KAK7052711.1"/>
    </source>
</evidence>
<feature type="transmembrane region" description="Helical" evidence="2">
    <location>
        <begin position="186"/>
        <end position="204"/>
    </location>
</feature>
<dbReference type="Proteomes" id="UP001362999">
    <property type="component" value="Unassembled WGS sequence"/>
</dbReference>
<comment type="caution">
    <text evidence="3">The sequence shown here is derived from an EMBL/GenBank/DDBJ whole genome shotgun (WGS) entry which is preliminary data.</text>
</comment>
<keyword evidence="4" id="KW-1185">Reference proteome</keyword>
<proteinExistence type="predicted"/>
<organism evidence="3 4">
    <name type="scientific">Favolaschia claudopus</name>
    <dbReference type="NCBI Taxonomy" id="2862362"/>
    <lineage>
        <taxon>Eukaryota</taxon>
        <taxon>Fungi</taxon>
        <taxon>Dikarya</taxon>
        <taxon>Basidiomycota</taxon>
        <taxon>Agaricomycotina</taxon>
        <taxon>Agaricomycetes</taxon>
        <taxon>Agaricomycetidae</taxon>
        <taxon>Agaricales</taxon>
        <taxon>Marasmiineae</taxon>
        <taxon>Mycenaceae</taxon>
        <taxon>Favolaschia</taxon>
    </lineage>
</organism>
<reference evidence="3 4" key="1">
    <citation type="journal article" date="2024" name="J Genomics">
        <title>Draft genome sequencing and assembly of Favolaschia claudopus CIRM-BRFM 2984 isolated from oak limbs.</title>
        <authorList>
            <person name="Navarro D."/>
            <person name="Drula E."/>
            <person name="Chaduli D."/>
            <person name="Cazenave R."/>
            <person name="Ahrendt S."/>
            <person name="Wang J."/>
            <person name="Lipzen A."/>
            <person name="Daum C."/>
            <person name="Barry K."/>
            <person name="Grigoriev I.V."/>
            <person name="Favel A."/>
            <person name="Rosso M.N."/>
            <person name="Martin F."/>
        </authorList>
    </citation>
    <scope>NUCLEOTIDE SEQUENCE [LARGE SCALE GENOMIC DNA]</scope>
    <source>
        <strain evidence="3 4">CIRM-BRFM 2984</strain>
    </source>
</reference>
<keyword evidence="2" id="KW-1133">Transmembrane helix</keyword>
<dbReference type="AlphaFoldDB" id="A0AAW0DM51"/>
<evidence type="ECO:0000256" key="2">
    <source>
        <dbReference type="SAM" id="Phobius"/>
    </source>
</evidence>
<evidence type="ECO:0008006" key="5">
    <source>
        <dbReference type="Google" id="ProtNLM"/>
    </source>
</evidence>
<keyword evidence="2" id="KW-0812">Transmembrane</keyword>
<evidence type="ECO:0000256" key="1">
    <source>
        <dbReference type="SAM" id="MobiDB-lite"/>
    </source>
</evidence>